<name>A0A1H6TCP6_9BACT</name>
<keyword evidence="4" id="KW-1185">Reference proteome</keyword>
<dbReference type="InterPro" id="IPR011006">
    <property type="entry name" value="CheY-like_superfamily"/>
</dbReference>
<dbReference type="SMART" id="SM00448">
    <property type="entry name" value="REC"/>
    <property type="match status" value="1"/>
</dbReference>
<dbReference type="InterPro" id="IPR052893">
    <property type="entry name" value="TCS_response_regulator"/>
</dbReference>
<dbReference type="CDD" id="cd17557">
    <property type="entry name" value="REC_Rcp-like"/>
    <property type="match status" value="1"/>
</dbReference>
<sequence>MKSIHILLVEDNEGDILLTTEALLEGKTVNKVSVVRDGEQALDFLNQKRKFVSADAPDLILLDVNLPRKNGHEVLHYIKTNEKLKHIPVIMLTTSSSDTDINKSYSNHANCYITKPVESESFLNVVSTIENFWINVVKLPSAK</sequence>
<proteinExistence type="predicted"/>
<dbReference type="SUPFAM" id="SSF52172">
    <property type="entry name" value="CheY-like"/>
    <property type="match status" value="1"/>
</dbReference>
<dbReference type="AlphaFoldDB" id="A0A1H6TCP6"/>
<dbReference type="GO" id="GO:0000160">
    <property type="term" value="P:phosphorelay signal transduction system"/>
    <property type="evidence" value="ECO:0007669"/>
    <property type="project" value="InterPro"/>
</dbReference>
<organism evidence="3 4">
    <name type="scientific">Dyadobacter koreensis</name>
    <dbReference type="NCBI Taxonomy" id="408657"/>
    <lineage>
        <taxon>Bacteria</taxon>
        <taxon>Pseudomonadati</taxon>
        <taxon>Bacteroidota</taxon>
        <taxon>Cytophagia</taxon>
        <taxon>Cytophagales</taxon>
        <taxon>Spirosomataceae</taxon>
        <taxon>Dyadobacter</taxon>
    </lineage>
</organism>
<dbReference type="EMBL" id="FNXY01000003">
    <property type="protein sequence ID" value="SEI74070.1"/>
    <property type="molecule type" value="Genomic_DNA"/>
</dbReference>
<feature type="domain" description="Response regulatory" evidence="2">
    <location>
        <begin position="5"/>
        <end position="130"/>
    </location>
</feature>
<evidence type="ECO:0000259" key="2">
    <source>
        <dbReference type="PROSITE" id="PS50110"/>
    </source>
</evidence>
<evidence type="ECO:0000313" key="4">
    <source>
        <dbReference type="Proteomes" id="UP000199532"/>
    </source>
</evidence>
<dbReference type="PANTHER" id="PTHR44520:SF2">
    <property type="entry name" value="RESPONSE REGULATOR RCP1"/>
    <property type="match status" value="1"/>
</dbReference>
<accession>A0A1H6TCP6</accession>
<gene>
    <name evidence="3" type="ORF">SAMN04487995_1966</name>
</gene>
<dbReference type="Pfam" id="PF00072">
    <property type="entry name" value="Response_reg"/>
    <property type="match status" value="1"/>
</dbReference>
<protein>
    <submittedName>
        <fullName evidence="3">CheY chemotaxis protein or a CheY-like REC (Receiver) domain</fullName>
    </submittedName>
</protein>
<reference evidence="3 4" key="1">
    <citation type="submission" date="2016-10" db="EMBL/GenBank/DDBJ databases">
        <authorList>
            <person name="de Groot N.N."/>
        </authorList>
    </citation>
    <scope>NUCLEOTIDE SEQUENCE [LARGE SCALE GENOMIC DNA]</scope>
    <source>
        <strain evidence="3 4">DSM 19938</strain>
    </source>
</reference>
<dbReference type="RefSeq" id="WP_090334983.1">
    <property type="nucleotide sequence ID" value="NZ_FNXY01000003.1"/>
</dbReference>
<evidence type="ECO:0000313" key="3">
    <source>
        <dbReference type="EMBL" id="SEI74070.1"/>
    </source>
</evidence>
<dbReference type="STRING" id="408657.SAMN04487995_1966"/>
<dbReference type="PANTHER" id="PTHR44520">
    <property type="entry name" value="RESPONSE REGULATOR RCP1-RELATED"/>
    <property type="match status" value="1"/>
</dbReference>
<dbReference type="PROSITE" id="PS50110">
    <property type="entry name" value="RESPONSE_REGULATORY"/>
    <property type="match status" value="1"/>
</dbReference>
<evidence type="ECO:0000256" key="1">
    <source>
        <dbReference type="PROSITE-ProRule" id="PRU00169"/>
    </source>
</evidence>
<feature type="modified residue" description="4-aspartylphosphate" evidence="1">
    <location>
        <position position="63"/>
    </location>
</feature>
<dbReference type="Proteomes" id="UP000199532">
    <property type="component" value="Unassembled WGS sequence"/>
</dbReference>
<dbReference type="OrthoDB" id="7631574at2"/>
<dbReference type="InterPro" id="IPR001789">
    <property type="entry name" value="Sig_transdc_resp-reg_receiver"/>
</dbReference>
<keyword evidence="1" id="KW-0597">Phosphoprotein</keyword>
<dbReference type="Gene3D" id="3.40.50.2300">
    <property type="match status" value="1"/>
</dbReference>